<accession>A0A4U6VW58</accession>
<evidence type="ECO:0000313" key="2">
    <source>
        <dbReference type="EMBL" id="TKW34158.1"/>
    </source>
</evidence>
<gene>
    <name evidence="2" type="ORF">SEVIR_2G285950v2</name>
</gene>
<keyword evidence="3" id="KW-1185">Reference proteome</keyword>
<organism evidence="2 3">
    <name type="scientific">Setaria viridis</name>
    <name type="common">Green bristlegrass</name>
    <name type="synonym">Setaria italica subsp. viridis</name>
    <dbReference type="NCBI Taxonomy" id="4556"/>
    <lineage>
        <taxon>Eukaryota</taxon>
        <taxon>Viridiplantae</taxon>
        <taxon>Streptophyta</taxon>
        <taxon>Embryophyta</taxon>
        <taxon>Tracheophyta</taxon>
        <taxon>Spermatophyta</taxon>
        <taxon>Magnoliopsida</taxon>
        <taxon>Liliopsida</taxon>
        <taxon>Poales</taxon>
        <taxon>Poaceae</taxon>
        <taxon>PACMAD clade</taxon>
        <taxon>Panicoideae</taxon>
        <taxon>Panicodae</taxon>
        <taxon>Paniceae</taxon>
        <taxon>Cenchrinae</taxon>
        <taxon>Setaria</taxon>
    </lineage>
</organism>
<protein>
    <submittedName>
        <fullName evidence="2">Uncharacterized protein</fullName>
    </submittedName>
</protein>
<dbReference type="Proteomes" id="UP000298652">
    <property type="component" value="Chromosome 2"/>
</dbReference>
<evidence type="ECO:0000313" key="3">
    <source>
        <dbReference type="Proteomes" id="UP000298652"/>
    </source>
</evidence>
<feature type="region of interest" description="Disordered" evidence="1">
    <location>
        <begin position="1"/>
        <end position="24"/>
    </location>
</feature>
<dbReference type="Gramene" id="TKW34158">
    <property type="protein sequence ID" value="TKW34158"/>
    <property type="gene ID" value="SEVIR_2G285950v2"/>
</dbReference>
<proteinExistence type="predicted"/>
<dbReference type="AlphaFoldDB" id="A0A4U6VW58"/>
<sequence length="72" mass="8071">MPRPGSHRPTNPARPPPHVRWPSASRSYDVGCSWSWMVVANTGWSRALGQAASSEESFYSTYECWEESTGCH</sequence>
<evidence type="ECO:0000256" key="1">
    <source>
        <dbReference type="SAM" id="MobiDB-lite"/>
    </source>
</evidence>
<reference evidence="2" key="1">
    <citation type="submission" date="2019-03" db="EMBL/GenBank/DDBJ databases">
        <title>WGS assembly of Setaria viridis.</title>
        <authorList>
            <person name="Huang P."/>
            <person name="Jenkins J."/>
            <person name="Grimwood J."/>
            <person name="Barry K."/>
            <person name="Healey A."/>
            <person name="Mamidi S."/>
            <person name="Sreedasyam A."/>
            <person name="Shu S."/>
            <person name="Feldman M."/>
            <person name="Wu J."/>
            <person name="Yu Y."/>
            <person name="Chen C."/>
            <person name="Johnson J."/>
            <person name="Rokhsar D."/>
            <person name="Baxter I."/>
            <person name="Schmutz J."/>
            <person name="Brutnell T."/>
            <person name="Kellogg E."/>
        </authorList>
    </citation>
    <scope>NUCLEOTIDE SEQUENCE [LARGE SCALE GENOMIC DNA]</scope>
</reference>
<name>A0A4U6VW58_SETVI</name>
<dbReference type="EMBL" id="CM016553">
    <property type="protein sequence ID" value="TKW34158.1"/>
    <property type="molecule type" value="Genomic_DNA"/>
</dbReference>